<proteinExistence type="predicted"/>
<name>G0H099_METMI</name>
<dbReference type="AlphaFoldDB" id="G0H099"/>
<dbReference type="KEGG" id="mmd:GYY_05575"/>
<dbReference type="Proteomes" id="UP000008889">
    <property type="component" value="Chromosome"/>
</dbReference>
<protein>
    <submittedName>
        <fullName evidence="2">Uncharacterized protein</fullName>
    </submittedName>
</protein>
<reference evidence="2 3" key="1">
    <citation type="journal article" date="2011" name="J. Bacteriol.">
        <title>Complete Genome Sequence of a Nonculturable Methanococcus maripaludis Strain Extracted in a Metagenomic Survey of Petroleum Reservoir Fluids.</title>
        <authorList>
            <person name="Wang X."/>
            <person name="Greenfield P."/>
            <person name="Li D."/>
            <person name="Hendry P."/>
            <person name="Volk H."/>
            <person name="Sutherland T.D."/>
        </authorList>
    </citation>
    <scope>NUCLEOTIDE SEQUENCE [LARGE SCALE GENOMIC DNA]</scope>
    <source>
        <strain evidence="2 3">X1</strain>
    </source>
</reference>
<dbReference type="HOGENOM" id="CLU_3362567_0_0_2"/>
<organism evidence="3">
    <name type="scientific">Methanococcus maripaludis X1</name>
    <dbReference type="NCBI Taxonomy" id="1053692"/>
    <lineage>
        <taxon>Archaea</taxon>
        <taxon>Methanobacteriati</taxon>
        <taxon>Methanobacteriota</taxon>
        <taxon>Methanomada group</taxon>
        <taxon>Methanococci</taxon>
        <taxon>Methanococcales</taxon>
        <taxon>Methanococcaceae</taxon>
        <taxon>Methanococcus</taxon>
    </lineage>
</organism>
<accession>G0H099</accession>
<gene>
    <name evidence="2" type="ORF">GYY_05575</name>
</gene>
<dbReference type="EMBL" id="CP002913">
    <property type="protein sequence ID" value="AEK19980.1"/>
    <property type="molecule type" value="Genomic_DNA"/>
</dbReference>
<evidence type="ECO:0000256" key="1">
    <source>
        <dbReference type="SAM" id="Phobius"/>
    </source>
</evidence>
<feature type="transmembrane region" description="Helical" evidence="1">
    <location>
        <begin position="7"/>
        <end position="33"/>
    </location>
</feature>
<evidence type="ECO:0000313" key="3">
    <source>
        <dbReference type="Proteomes" id="UP000008889"/>
    </source>
</evidence>
<keyword evidence="1" id="KW-0472">Membrane</keyword>
<keyword evidence="1" id="KW-0812">Transmembrane</keyword>
<sequence>MLVILQVILLALQYIFIIFPSLVSMLVILQVILLE</sequence>
<keyword evidence="1" id="KW-1133">Transmembrane helix</keyword>
<evidence type="ECO:0000313" key="2">
    <source>
        <dbReference type="EMBL" id="AEK19980.1"/>
    </source>
</evidence>